<name>A0A9K3H6E7_HELAN</name>
<dbReference type="AlphaFoldDB" id="A0A9K3H6E7"/>
<organism evidence="1 2">
    <name type="scientific">Helianthus annuus</name>
    <name type="common">Common sunflower</name>
    <dbReference type="NCBI Taxonomy" id="4232"/>
    <lineage>
        <taxon>Eukaryota</taxon>
        <taxon>Viridiplantae</taxon>
        <taxon>Streptophyta</taxon>
        <taxon>Embryophyta</taxon>
        <taxon>Tracheophyta</taxon>
        <taxon>Spermatophyta</taxon>
        <taxon>Magnoliopsida</taxon>
        <taxon>eudicotyledons</taxon>
        <taxon>Gunneridae</taxon>
        <taxon>Pentapetalae</taxon>
        <taxon>asterids</taxon>
        <taxon>campanulids</taxon>
        <taxon>Asterales</taxon>
        <taxon>Asteraceae</taxon>
        <taxon>Asteroideae</taxon>
        <taxon>Heliantheae alliance</taxon>
        <taxon>Heliantheae</taxon>
        <taxon>Helianthus</taxon>
    </lineage>
</organism>
<dbReference type="Gramene" id="mRNA:HanXRQr2_Chr15g0716911">
    <property type="protein sequence ID" value="CDS:HanXRQr2_Chr15g0716911.1"/>
    <property type="gene ID" value="HanXRQr2_Chr15g0716911"/>
</dbReference>
<accession>A0A9K3H6E7</accession>
<evidence type="ECO:0000313" key="1">
    <source>
        <dbReference type="EMBL" id="KAF5766569.1"/>
    </source>
</evidence>
<evidence type="ECO:0000313" key="2">
    <source>
        <dbReference type="Proteomes" id="UP000215914"/>
    </source>
</evidence>
<dbReference type="EMBL" id="MNCJ02000330">
    <property type="protein sequence ID" value="KAF5766569.1"/>
    <property type="molecule type" value="Genomic_DNA"/>
</dbReference>
<reference evidence="1" key="1">
    <citation type="journal article" date="2017" name="Nature">
        <title>The sunflower genome provides insights into oil metabolism, flowering and Asterid evolution.</title>
        <authorList>
            <person name="Badouin H."/>
            <person name="Gouzy J."/>
            <person name="Grassa C.J."/>
            <person name="Murat F."/>
            <person name="Staton S.E."/>
            <person name="Cottret L."/>
            <person name="Lelandais-Briere C."/>
            <person name="Owens G.L."/>
            <person name="Carrere S."/>
            <person name="Mayjonade B."/>
            <person name="Legrand L."/>
            <person name="Gill N."/>
            <person name="Kane N.C."/>
            <person name="Bowers J.E."/>
            <person name="Hubner S."/>
            <person name="Bellec A."/>
            <person name="Berard A."/>
            <person name="Berges H."/>
            <person name="Blanchet N."/>
            <person name="Boniface M.C."/>
            <person name="Brunel D."/>
            <person name="Catrice O."/>
            <person name="Chaidir N."/>
            <person name="Claudel C."/>
            <person name="Donnadieu C."/>
            <person name="Faraut T."/>
            <person name="Fievet G."/>
            <person name="Helmstetter N."/>
            <person name="King M."/>
            <person name="Knapp S.J."/>
            <person name="Lai Z."/>
            <person name="Le Paslier M.C."/>
            <person name="Lippi Y."/>
            <person name="Lorenzon L."/>
            <person name="Mandel J.R."/>
            <person name="Marage G."/>
            <person name="Marchand G."/>
            <person name="Marquand E."/>
            <person name="Bret-Mestries E."/>
            <person name="Morien E."/>
            <person name="Nambeesan S."/>
            <person name="Nguyen T."/>
            <person name="Pegot-Espagnet P."/>
            <person name="Pouilly N."/>
            <person name="Raftis F."/>
            <person name="Sallet E."/>
            <person name="Schiex T."/>
            <person name="Thomas J."/>
            <person name="Vandecasteele C."/>
            <person name="Vares D."/>
            <person name="Vear F."/>
            <person name="Vautrin S."/>
            <person name="Crespi M."/>
            <person name="Mangin B."/>
            <person name="Burke J.M."/>
            <person name="Salse J."/>
            <person name="Munos S."/>
            <person name="Vincourt P."/>
            <person name="Rieseberg L.H."/>
            <person name="Langlade N.B."/>
        </authorList>
    </citation>
    <scope>NUCLEOTIDE SEQUENCE</scope>
    <source>
        <tissue evidence="1">Leaves</tissue>
    </source>
</reference>
<dbReference type="Proteomes" id="UP000215914">
    <property type="component" value="Unassembled WGS sequence"/>
</dbReference>
<gene>
    <name evidence="1" type="ORF">HanXRQr2_Chr15g0716911</name>
</gene>
<comment type="caution">
    <text evidence="1">The sequence shown here is derived from an EMBL/GenBank/DDBJ whole genome shotgun (WGS) entry which is preliminary data.</text>
</comment>
<reference evidence="1" key="2">
    <citation type="submission" date="2020-06" db="EMBL/GenBank/DDBJ databases">
        <title>Helianthus annuus Genome sequencing and assembly Release 2.</title>
        <authorList>
            <person name="Gouzy J."/>
            <person name="Langlade N."/>
            <person name="Munos S."/>
        </authorList>
    </citation>
    <scope>NUCLEOTIDE SEQUENCE</scope>
    <source>
        <tissue evidence="1">Leaves</tissue>
    </source>
</reference>
<protein>
    <submittedName>
        <fullName evidence="1">Uncharacterized protein</fullName>
    </submittedName>
</protein>
<keyword evidence="2" id="KW-1185">Reference proteome</keyword>
<sequence>MNDRLGINPTPHEFLAAHCPLFSFLGGFCPLLQTAPNLIPHQKRKFCMISTTPQI</sequence>
<proteinExistence type="predicted"/>